<dbReference type="Pfam" id="PF02171">
    <property type="entry name" value="Piwi"/>
    <property type="match status" value="1"/>
</dbReference>
<evidence type="ECO:0000256" key="8">
    <source>
        <dbReference type="SAM" id="MobiDB-lite"/>
    </source>
</evidence>
<dbReference type="EMBL" id="GDHC01012215">
    <property type="protein sequence ID" value="JAQ06414.1"/>
    <property type="molecule type" value="Transcribed_RNA"/>
</dbReference>
<dbReference type="CDD" id="cd02845">
    <property type="entry name" value="PAZ_piwi_like"/>
    <property type="match status" value="1"/>
</dbReference>
<dbReference type="InterPro" id="IPR036085">
    <property type="entry name" value="PAZ_dom_sf"/>
</dbReference>
<reference evidence="14" key="4">
    <citation type="journal article" date="2016" name="Gigascience">
        <title>De novo construction of an expanded transcriptome assembly for the western tarnished plant bug, Lygus hesperus.</title>
        <authorList>
            <person name="Tassone E.E."/>
            <person name="Geib S.M."/>
            <person name="Hall B."/>
            <person name="Fabrick J.A."/>
            <person name="Brent C.S."/>
            <person name="Hull J.J."/>
        </authorList>
    </citation>
    <scope>NUCLEOTIDE SEQUENCE</scope>
</reference>
<dbReference type="EMBL" id="GDHC01000298">
    <property type="protein sequence ID" value="JAQ18331.1"/>
    <property type="molecule type" value="Transcribed_RNA"/>
</dbReference>
<keyword evidence="2" id="KW-0217">Developmental protein</keyword>
<dbReference type="CDD" id="cd04658">
    <property type="entry name" value="Piwi_piwi-like_Euk"/>
    <property type="match status" value="1"/>
</dbReference>
<dbReference type="GO" id="GO:0140965">
    <property type="term" value="P:secondary piRNA processing"/>
    <property type="evidence" value="ECO:0007669"/>
    <property type="project" value="UniProtKB-ARBA"/>
</dbReference>
<dbReference type="InterPro" id="IPR003100">
    <property type="entry name" value="PAZ_dom"/>
</dbReference>
<keyword evidence="5" id="KW-0694">RNA-binding</keyword>
<feature type="compositionally biased region" description="Pro residues" evidence="8">
    <location>
        <begin position="17"/>
        <end position="28"/>
    </location>
</feature>
<evidence type="ECO:0000313" key="15">
    <source>
        <dbReference type="EMBL" id="JAQ13054.1"/>
    </source>
</evidence>
<comment type="similarity">
    <text evidence="7">Belongs to the argonaute family. Piwi subfamily.</text>
</comment>
<dbReference type="EMBL" id="GBHO01004331">
    <property type="protein sequence ID" value="JAG39273.1"/>
    <property type="molecule type" value="Transcribed_RNA"/>
</dbReference>
<dbReference type="SMART" id="SM00949">
    <property type="entry name" value="PAZ"/>
    <property type="match status" value="1"/>
</dbReference>
<dbReference type="EMBL" id="GBRD01000007">
    <property type="protein sequence ID" value="JAG65814.1"/>
    <property type="molecule type" value="Transcribed_RNA"/>
</dbReference>
<keyword evidence="3" id="KW-0963">Cytoplasm</keyword>
<dbReference type="PROSITE" id="PS50822">
    <property type="entry name" value="PIWI"/>
    <property type="match status" value="1"/>
</dbReference>
<evidence type="ECO:0000313" key="12">
    <source>
        <dbReference type="EMBL" id="JAG39274.1"/>
    </source>
</evidence>
<dbReference type="Pfam" id="PF23278">
    <property type="entry name" value="Piwi_N"/>
    <property type="match status" value="1"/>
</dbReference>
<dbReference type="SUPFAM" id="SSF101690">
    <property type="entry name" value="PAZ domain"/>
    <property type="match status" value="1"/>
</dbReference>
<dbReference type="GO" id="GO:0030154">
    <property type="term" value="P:cell differentiation"/>
    <property type="evidence" value="ECO:0007669"/>
    <property type="project" value="UniProtKB-KW"/>
</dbReference>
<dbReference type="Pfam" id="PF08699">
    <property type="entry name" value="ArgoL1"/>
    <property type="match status" value="1"/>
</dbReference>
<evidence type="ECO:0000256" key="4">
    <source>
        <dbReference type="ARBA" id="ARBA00022782"/>
    </source>
</evidence>
<evidence type="ECO:0000256" key="5">
    <source>
        <dbReference type="ARBA" id="ARBA00022884"/>
    </source>
</evidence>
<dbReference type="GO" id="GO:0005737">
    <property type="term" value="C:cytoplasm"/>
    <property type="evidence" value="ECO:0007669"/>
    <property type="project" value="UniProtKB-SubCell"/>
</dbReference>
<gene>
    <name evidence="11" type="primary">piwi_7</name>
    <name evidence="12" type="synonym">piwi_1</name>
    <name evidence="16" type="synonym">piwi_5</name>
    <name evidence="14" type="synonym">piwi_6</name>
    <name evidence="12" type="ORF">CM83_33939</name>
    <name evidence="11" type="ORF">CM83_33940</name>
    <name evidence="14" type="ORF">g.16882</name>
    <name evidence="16" type="ORF">g.16883</name>
    <name evidence="15" type="ORF">g.16884</name>
</gene>
<name>A0A0A9Z7D5_LYGHE</name>
<reference evidence="11" key="1">
    <citation type="journal article" date="2014" name="PLoS ONE">
        <title>Transcriptome-Based Identification of ABC Transporters in the Western Tarnished Plant Bug Lygus hesperus.</title>
        <authorList>
            <person name="Hull J.J."/>
            <person name="Chaney K."/>
            <person name="Geib S.M."/>
            <person name="Fabrick J.A."/>
            <person name="Brent C.S."/>
            <person name="Walsh D."/>
            <person name="Lavine L.C."/>
        </authorList>
    </citation>
    <scope>NUCLEOTIDE SEQUENCE</scope>
</reference>
<dbReference type="FunFam" id="3.30.420.10:FF:000014">
    <property type="entry name" value="Piwi-like RNA-mediated gene silencing 1"/>
    <property type="match status" value="1"/>
</dbReference>
<dbReference type="Gene3D" id="2.170.260.10">
    <property type="entry name" value="paz domain"/>
    <property type="match status" value="1"/>
</dbReference>
<keyword evidence="6" id="KW-0943">RNA-mediated gene silencing</keyword>
<dbReference type="SUPFAM" id="SSF53098">
    <property type="entry name" value="Ribonuclease H-like"/>
    <property type="match status" value="1"/>
</dbReference>
<dbReference type="Gene3D" id="3.40.50.2300">
    <property type="match status" value="1"/>
</dbReference>
<sequence length="875" mass="98626">MSLPPQPPIGRGRARGKPPPAAGLPPPRQAGVPQPMYNPAADPGVAEPLPIPRPRGRGLAAQLRPQEFQEELARSIQAAHISEAGTSASDDGAKGDGGPPNRGTCRQRPMELVTKPPSMSCKQGVTGQTLLLKANYFNFKSYADMALYQYRVDFEPDEERTVVRKAFLKAHKDVLGPHLFDGTVLYTTKRLHPDPFELFTMRTIDETRVRIIIKKTTDCVRGDYHYLQVLNIIIRKVLAALNLQLVGRDYYDPRGKVVLDQHNLEIWPGYLTSIRQHEQEILMNVDVSSKVMRNETAFSFLQECRDRSPGNWKDLFDSGMVGSTVITRYNNATYRIDDVDYDSDPCKTFDMKGRQITFRDYYREKYSLNIRHDNQPLLVSRPKAKDIRGGRSNLVVLVPELCCLTGITESMRSNFQMMKAMADHTRIRPAARIERLERGFMERIENSPAASSELRLWNMSFNPELITFPGRKLPAETIAHGGGKSSAVDKDADFTRNLTKVPMLHMGTLKSWVVIYPSRVARDIQNFCMTLAKSSRSLHFGIPEPALEEIKDDRSGSYVEAIERSISVHNPTLVMCILMNNKADRYEAIKKKCYVDRAIPSQVVLAKNLNSKGIMSICTKIAIQINCKLGGSPWSSPIPFKQSVMVAGFDVTHDTRMKGRSVGALVASLNHDCTRYFSAVSMHVNGEELSNDISVQFTKAIVKYRNIHKTVPSKIIFYRDGVGDGNIHYVLSHEVQLIKKALDQFYPDGGVKLCVVIVSKNINARIFQGNENPPPGTIVDHTITHPDRYDFYLVSQSVRQGTVSPTYYNVIYDEAGLKPDIMQRFTYKLTHLYYNWSGTVRVPAPVQYAHKLAFLVGQAIHRPPNPSMDDLLYFL</sequence>
<evidence type="ECO:0000259" key="9">
    <source>
        <dbReference type="PROSITE" id="PS50821"/>
    </source>
</evidence>
<dbReference type="EMBL" id="GDHC01005575">
    <property type="protein sequence ID" value="JAQ13054.1"/>
    <property type="molecule type" value="Transcribed_RNA"/>
</dbReference>
<evidence type="ECO:0000259" key="10">
    <source>
        <dbReference type="PROSITE" id="PS50822"/>
    </source>
</evidence>
<proteinExistence type="inferred from homology"/>
<dbReference type="Pfam" id="PF02170">
    <property type="entry name" value="PAZ"/>
    <property type="match status" value="1"/>
</dbReference>
<feature type="domain" description="Piwi" evidence="10">
    <location>
        <begin position="573"/>
        <end position="861"/>
    </location>
</feature>
<comment type="subcellular location">
    <subcellularLocation>
        <location evidence="1">Cytoplasm</location>
    </subcellularLocation>
</comment>
<dbReference type="InterPro" id="IPR012337">
    <property type="entry name" value="RNaseH-like_sf"/>
</dbReference>
<organism evidence="11">
    <name type="scientific">Lygus hesperus</name>
    <name type="common">Western plant bug</name>
    <dbReference type="NCBI Taxonomy" id="30085"/>
    <lineage>
        <taxon>Eukaryota</taxon>
        <taxon>Metazoa</taxon>
        <taxon>Ecdysozoa</taxon>
        <taxon>Arthropoda</taxon>
        <taxon>Hexapoda</taxon>
        <taxon>Insecta</taxon>
        <taxon>Pterygota</taxon>
        <taxon>Neoptera</taxon>
        <taxon>Paraneoptera</taxon>
        <taxon>Hemiptera</taxon>
        <taxon>Heteroptera</taxon>
        <taxon>Panheteroptera</taxon>
        <taxon>Cimicomorpha</taxon>
        <taxon>Miridae</taxon>
        <taxon>Mirini</taxon>
        <taxon>Lygus</taxon>
    </lineage>
</organism>
<evidence type="ECO:0000313" key="13">
    <source>
        <dbReference type="EMBL" id="JAG65814.1"/>
    </source>
</evidence>
<feature type="domain" description="PAZ" evidence="9">
    <location>
        <begin position="296"/>
        <end position="406"/>
    </location>
</feature>
<reference evidence="11" key="2">
    <citation type="submission" date="2014-07" db="EMBL/GenBank/DDBJ databases">
        <authorList>
            <person name="Hull J."/>
        </authorList>
    </citation>
    <scope>NUCLEOTIDE SEQUENCE</scope>
</reference>
<reference evidence="13" key="3">
    <citation type="submission" date="2014-09" db="EMBL/GenBank/DDBJ databases">
        <authorList>
            <person name="Magalhaes I.L.F."/>
            <person name="Oliveira U."/>
            <person name="Santos F.R."/>
            <person name="Vidigal T.H.D.A."/>
            <person name="Brescovit A.D."/>
            <person name="Santos A.J."/>
        </authorList>
    </citation>
    <scope>NUCLEOTIDE SEQUENCE</scope>
</reference>
<dbReference type="InterPro" id="IPR036397">
    <property type="entry name" value="RNaseH_sf"/>
</dbReference>
<dbReference type="InterPro" id="IPR014811">
    <property type="entry name" value="ArgoL1"/>
</dbReference>
<dbReference type="SMART" id="SM00950">
    <property type="entry name" value="Piwi"/>
    <property type="match status" value="1"/>
</dbReference>
<evidence type="ECO:0000313" key="16">
    <source>
        <dbReference type="EMBL" id="JAQ18331.1"/>
    </source>
</evidence>
<feature type="region of interest" description="Disordered" evidence="8">
    <location>
        <begin position="1"/>
        <end position="108"/>
    </location>
</feature>
<evidence type="ECO:0000256" key="6">
    <source>
        <dbReference type="ARBA" id="ARBA00023158"/>
    </source>
</evidence>
<evidence type="ECO:0000313" key="11">
    <source>
        <dbReference type="EMBL" id="JAG39273.1"/>
    </source>
</evidence>
<dbReference type="PANTHER" id="PTHR22891">
    <property type="entry name" value="EUKARYOTIC TRANSLATION INITIATION FACTOR 2C"/>
    <property type="match status" value="1"/>
</dbReference>
<accession>A0A0A9Z7D5</accession>
<dbReference type="InterPro" id="IPR003165">
    <property type="entry name" value="Piwi"/>
</dbReference>
<dbReference type="Gene3D" id="3.30.420.10">
    <property type="entry name" value="Ribonuclease H-like superfamily/Ribonuclease H"/>
    <property type="match status" value="1"/>
</dbReference>
<protein>
    <submittedName>
        <fullName evidence="11">Protein piwi</fullName>
    </submittedName>
</protein>
<keyword evidence="4" id="KW-0221">Differentiation</keyword>
<evidence type="ECO:0000256" key="7">
    <source>
        <dbReference type="ARBA" id="ARBA00038291"/>
    </source>
</evidence>
<dbReference type="EMBL" id="GBHO01004330">
    <property type="protein sequence ID" value="JAG39274.1"/>
    <property type="molecule type" value="Transcribed_RNA"/>
</dbReference>
<dbReference type="GO" id="GO:0003723">
    <property type="term" value="F:RNA binding"/>
    <property type="evidence" value="ECO:0007669"/>
    <property type="project" value="UniProtKB-KW"/>
</dbReference>
<dbReference type="AlphaFoldDB" id="A0A0A9Z7D5"/>
<dbReference type="PROSITE" id="PS50821">
    <property type="entry name" value="PAZ"/>
    <property type="match status" value="1"/>
</dbReference>
<dbReference type="FunFam" id="2.170.260.10:FF:000003">
    <property type="entry name" value="Piwi-like RNA-mediated gene silencing 2"/>
    <property type="match status" value="1"/>
</dbReference>
<evidence type="ECO:0000256" key="2">
    <source>
        <dbReference type="ARBA" id="ARBA00022473"/>
    </source>
</evidence>
<evidence type="ECO:0000256" key="1">
    <source>
        <dbReference type="ARBA" id="ARBA00004496"/>
    </source>
</evidence>
<evidence type="ECO:0000256" key="3">
    <source>
        <dbReference type="ARBA" id="ARBA00022490"/>
    </source>
</evidence>
<evidence type="ECO:0000313" key="14">
    <source>
        <dbReference type="EMBL" id="JAQ06414.1"/>
    </source>
</evidence>